<dbReference type="AlphaFoldDB" id="A0A4Z0C797"/>
<evidence type="ECO:0000256" key="1">
    <source>
        <dbReference type="SAM" id="MobiDB-lite"/>
    </source>
</evidence>
<reference evidence="2 3" key="1">
    <citation type="submission" date="2019-03" db="EMBL/GenBank/DDBJ databases">
        <title>Ramlibacter henchirensis DSM 14656, whole genome shotgun sequence.</title>
        <authorList>
            <person name="Zhang X."/>
            <person name="Feng G."/>
            <person name="Zhu H."/>
        </authorList>
    </citation>
    <scope>NUCLEOTIDE SEQUENCE [LARGE SCALE GENOMIC DNA]</scope>
    <source>
        <strain evidence="2 3">DSM 14656</strain>
    </source>
</reference>
<dbReference type="EMBL" id="SMLM01000001">
    <property type="protein sequence ID" value="TFZ06258.1"/>
    <property type="molecule type" value="Genomic_DNA"/>
</dbReference>
<protein>
    <submittedName>
        <fullName evidence="2">Uncharacterized protein</fullName>
    </submittedName>
</protein>
<feature type="region of interest" description="Disordered" evidence="1">
    <location>
        <begin position="42"/>
        <end position="72"/>
    </location>
</feature>
<name>A0A4Z0C797_9BURK</name>
<dbReference type="OrthoDB" id="8905728at2"/>
<feature type="compositionally biased region" description="Basic and acidic residues" evidence="1">
    <location>
        <begin position="43"/>
        <end position="55"/>
    </location>
</feature>
<evidence type="ECO:0000313" key="2">
    <source>
        <dbReference type="EMBL" id="TFZ06258.1"/>
    </source>
</evidence>
<keyword evidence="3" id="KW-1185">Reference proteome</keyword>
<evidence type="ECO:0000313" key="3">
    <source>
        <dbReference type="Proteomes" id="UP000298180"/>
    </source>
</evidence>
<accession>A0A4Z0C797</accession>
<feature type="compositionally biased region" description="Pro residues" evidence="1">
    <location>
        <begin position="1"/>
        <end position="13"/>
    </location>
</feature>
<comment type="caution">
    <text evidence="2">The sequence shown here is derived from an EMBL/GenBank/DDBJ whole genome shotgun (WGS) entry which is preliminary data.</text>
</comment>
<organism evidence="2 3">
    <name type="scientific">Ramlibacter henchirensis</name>
    <dbReference type="NCBI Taxonomy" id="204072"/>
    <lineage>
        <taxon>Bacteria</taxon>
        <taxon>Pseudomonadati</taxon>
        <taxon>Pseudomonadota</taxon>
        <taxon>Betaproteobacteria</taxon>
        <taxon>Burkholderiales</taxon>
        <taxon>Comamonadaceae</taxon>
        <taxon>Ramlibacter</taxon>
    </lineage>
</organism>
<dbReference type="RefSeq" id="WP_135262345.1">
    <property type="nucleotide sequence ID" value="NZ_SMLM01000001.1"/>
</dbReference>
<proteinExistence type="predicted"/>
<feature type="region of interest" description="Disordered" evidence="1">
    <location>
        <begin position="1"/>
        <end position="26"/>
    </location>
</feature>
<gene>
    <name evidence="2" type="ORF">EZ313_06330</name>
</gene>
<dbReference type="Proteomes" id="UP000298180">
    <property type="component" value="Unassembled WGS sequence"/>
</dbReference>
<sequence length="170" mass="18670">MASKPPTPKPTAPDPFAGSTRATVPMPIEKNSESAWQLFEALRNGEEPAAGHEATEQMELGPAGGPAASRAPQRAVSLEDVLQLARRNNRACPLPAPWAAFYELLPARTVDGRSVKPPASIDRAGWTKMSAMQKRLRLRDQIEWAERAGVLQAAYDFLANLPEAHWHHFE</sequence>